<evidence type="ECO:0000256" key="8">
    <source>
        <dbReference type="ARBA" id="ARBA00023204"/>
    </source>
</evidence>
<evidence type="ECO:0000313" key="10">
    <source>
        <dbReference type="EMBL" id="OLQ74774.1"/>
    </source>
</evidence>
<proteinExistence type="predicted"/>
<dbReference type="InterPro" id="IPR027450">
    <property type="entry name" value="AlkB-like"/>
</dbReference>
<evidence type="ECO:0000256" key="7">
    <source>
        <dbReference type="ARBA" id="ARBA00023004"/>
    </source>
</evidence>
<dbReference type="Pfam" id="PF13532">
    <property type="entry name" value="2OG-FeII_Oxy_2"/>
    <property type="match status" value="1"/>
</dbReference>
<dbReference type="InterPro" id="IPR032854">
    <property type="entry name" value="ALKBH3"/>
</dbReference>
<dbReference type="PANTHER" id="PTHR31212:SF4">
    <property type="entry name" value="ALPHA-KETOGLUTARATE-DEPENDENT DIOXYGENASE ALKB HOMOLOG 3"/>
    <property type="match status" value="1"/>
</dbReference>
<keyword evidence="2" id="KW-0479">Metal-binding</keyword>
<dbReference type="Gene3D" id="2.60.120.590">
    <property type="entry name" value="Alpha-ketoglutarate-dependent dioxygenase AlkB-like"/>
    <property type="match status" value="1"/>
</dbReference>
<evidence type="ECO:0000259" key="9">
    <source>
        <dbReference type="PROSITE" id="PS51471"/>
    </source>
</evidence>
<sequence>MENLDLFSPLAVSGEWLDIPDGKLFWAPNFISAIDADDYFHRLSAGLNWQQETIRMFGREVLQPRLQAWCGEAVYSYSGLTMYPAPWTPDLLAIKSACEQVCYCRFNSVLANLYRNGQDYMGWHQDNETELGPQPTIASVSLGEGRRFVLKHLASKQKVEFNLQSGSLLVMAGTTQQFWSHSVPKTQRFKNPRINLTYRTIC</sequence>
<keyword evidence="3" id="KW-0227">DNA damage</keyword>
<dbReference type="GO" id="GO:0051213">
    <property type="term" value="F:dioxygenase activity"/>
    <property type="evidence" value="ECO:0007669"/>
    <property type="project" value="UniProtKB-KW"/>
</dbReference>
<evidence type="ECO:0000256" key="2">
    <source>
        <dbReference type="ARBA" id="ARBA00022723"/>
    </source>
</evidence>
<gene>
    <name evidence="10" type="ORF">BIT28_12455</name>
</gene>
<evidence type="ECO:0000313" key="11">
    <source>
        <dbReference type="Proteomes" id="UP000186905"/>
    </source>
</evidence>
<feature type="domain" description="Fe2OG dioxygenase" evidence="9">
    <location>
        <begin position="105"/>
        <end position="202"/>
    </location>
</feature>
<dbReference type="GO" id="GO:0016787">
    <property type="term" value="F:hydrolase activity"/>
    <property type="evidence" value="ECO:0007669"/>
    <property type="project" value="UniProtKB-ARBA"/>
</dbReference>
<keyword evidence="6" id="KW-0560">Oxidoreductase</keyword>
<keyword evidence="11" id="KW-1185">Reference proteome</keyword>
<dbReference type="GO" id="GO:0032451">
    <property type="term" value="F:demethylase activity"/>
    <property type="evidence" value="ECO:0007669"/>
    <property type="project" value="UniProtKB-ARBA"/>
</dbReference>
<dbReference type="RefSeq" id="WP_075765061.1">
    <property type="nucleotide sequence ID" value="NZ_MJIL01000079.1"/>
</dbReference>
<evidence type="ECO:0000256" key="6">
    <source>
        <dbReference type="ARBA" id="ARBA00023002"/>
    </source>
</evidence>
<dbReference type="Proteomes" id="UP000186905">
    <property type="component" value="Unassembled WGS sequence"/>
</dbReference>
<evidence type="ECO:0000256" key="3">
    <source>
        <dbReference type="ARBA" id="ARBA00022763"/>
    </source>
</evidence>
<dbReference type="FunFam" id="2.60.120.590:FF:000004">
    <property type="entry name" value="DNA oxidative demethylase ALKBH2"/>
    <property type="match status" value="1"/>
</dbReference>
<keyword evidence="4" id="KW-0460">Magnesium</keyword>
<dbReference type="AlphaFoldDB" id="A0A1Q9GJU8"/>
<keyword evidence="7" id="KW-0408">Iron</keyword>
<dbReference type="PANTHER" id="PTHR31212">
    <property type="entry name" value="ALPHA-KETOGLUTARATE-DEPENDENT DIOXYGENASE ALKB HOMOLOG 3"/>
    <property type="match status" value="1"/>
</dbReference>
<keyword evidence="5" id="KW-0223">Dioxygenase</keyword>
<dbReference type="EMBL" id="MJIL01000079">
    <property type="protein sequence ID" value="OLQ74774.1"/>
    <property type="molecule type" value="Genomic_DNA"/>
</dbReference>
<organism evidence="10 11">
    <name type="scientific">Photobacterium proteolyticum</name>
    <dbReference type="NCBI Taxonomy" id="1903952"/>
    <lineage>
        <taxon>Bacteria</taxon>
        <taxon>Pseudomonadati</taxon>
        <taxon>Pseudomonadota</taxon>
        <taxon>Gammaproteobacteria</taxon>
        <taxon>Vibrionales</taxon>
        <taxon>Vibrionaceae</taxon>
        <taxon>Photobacterium</taxon>
    </lineage>
</organism>
<dbReference type="GO" id="GO:0046872">
    <property type="term" value="F:metal ion binding"/>
    <property type="evidence" value="ECO:0007669"/>
    <property type="project" value="UniProtKB-KW"/>
</dbReference>
<dbReference type="GO" id="GO:0016705">
    <property type="term" value="F:oxidoreductase activity, acting on paired donors, with incorporation or reduction of molecular oxygen"/>
    <property type="evidence" value="ECO:0007669"/>
    <property type="project" value="UniProtKB-ARBA"/>
</dbReference>
<dbReference type="InterPro" id="IPR037151">
    <property type="entry name" value="AlkB-like_sf"/>
</dbReference>
<dbReference type="PROSITE" id="PS51471">
    <property type="entry name" value="FE2OG_OXY"/>
    <property type="match status" value="1"/>
</dbReference>
<evidence type="ECO:0000256" key="1">
    <source>
        <dbReference type="ARBA" id="ARBA00001954"/>
    </source>
</evidence>
<dbReference type="SUPFAM" id="SSF51197">
    <property type="entry name" value="Clavaminate synthase-like"/>
    <property type="match status" value="1"/>
</dbReference>
<evidence type="ECO:0000256" key="4">
    <source>
        <dbReference type="ARBA" id="ARBA00022842"/>
    </source>
</evidence>
<dbReference type="STRING" id="1903952.BIT28_12455"/>
<protein>
    <submittedName>
        <fullName evidence="10">DNA repair protein</fullName>
    </submittedName>
</protein>
<evidence type="ECO:0000256" key="5">
    <source>
        <dbReference type="ARBA" id="ARBA00022964"/>
    </source>
</evidence>
<dbReference type="OrthoDB" id="190276at2"/>
<name>A0A1Q9GJU8_9GAMM</name>
<accession>A0A1Q9GJU8</accession>
<dbReference type="GO" id="GO:0140097">
    <property type="term" value="F:catalytic activity, acting on DNA"/>
    <property type="evidence" value="ECO:0007669"/>
    <property type="project" value="UniProtKB-ARBA"/>
</dbReference>
<dbReference type="GO" id="GO:0006307">
    <property type="term" value="P:DNA alkylation repair"/>
    <property type="evidence" value="ECO:0007669"/>
    <property type="project" value="InterPro"/>
</dbReference>
<dbReference type="InterPro" id="IPR005123">
    <property type="entry name" value="Oxoglu/Fe-dep_dioxygenase_dom"/>
</dbReference>
<comment type="caution">
    <text evidence="10">The sequence shown here is derived from an EMBL/GenBank/DDBJ whole genome shotgun (WGS) entry which is preliminary data.</text>
</comment>
<keyword evidence="8" id="KW-0234">DNA repair</keyword>
<comment type="cofactor">
    <cofactor evidence="1">
        <name>Fe(2+)</name>
        <dbReference type="ChEBI" id="CHEBI:29033"/>
    </cofactor>
</comment>
<reference evidence="10 11" key="1">
    <citation type="submission" date="2016-09" db="EMBL/GenBank/DDBJ databases">
        <title>Photobacterium proteolyticum sp. nov. a protease producing bacterium isolated from ocean sediments of Laizhou Bay.</title>
        <authorList>
            <person name="Li Y."/>
        </authorList>
    </citation>
    <scope>NUCLEOTIDE SEQUENCE [LARGE SCALE GENOMIC DNA]</scope>
    <source>
        <strain evidence="10 11">13-12</strain>
    </source>
</reference>